<evidence type="ECO:0000313" key="8">
    <source>
        <dbReference type="Ensembl" id="ENSCVAP00000004455.1"/>
    </source>
</evidence>
<dbReference type="GO" id="GO:0005886">
    <property type="term" value="C:plasma membrane"/>
    <property type="evidence" value="ECO:0007669"/>
    <property type="project" value="TreeGrafter"/>
</dbReference>
<dbReference type="AlphaFoldDB" id="A0A3Q2FJ89"/>
<keyword evidence="6" id="KW-1133">Transmembrane helix</keyword>
<sequence length="310" mass="34508">HFPKKTNLTNNYRPVQPHHDRHITASPGTPLPEGESENHSPAHWSALPGSHCDGESQSPIDIETSSVTEDESLGSFNFTHFDDKHAIKSITNTGHTVKCILKDDAVEVSGGGLEHVYSTLQFHFHWGTESADSQGSEHTVDSKRYPMEMHIVNKRKDLTLEEAVGTADGLAVLGFFIEEPNTGSEHDMKAWKTLTDYLSAIKNISSEVEVTHEISIDDLLGHVNRESYFRYSGSLTTPLCNEAVVWTVFKESIKVDHELMAMFPKHAGYHDVFRPRQALHSRKVLTTAAATVPGPVLFYLLLSCLFALFS</sequence>
<dbReference type="InterPro" id="IPR001148">
    <property type="entry name" value="CA_dom"/>
</dbReference>
<dbReference type="SMART" id="SM01057">
    <property type="entry name" value="Carb_anhydrase"/>
    <property type="match status" value="1"/>
</dbReference>
<keyword evidence="3 4" id="KW-0862">Zinc</keyword>
<dbReference type="SUPFAM" id="SSF51069">
    <property type="entry name" value="Carbonic anhydrase"/>
    <property type="match status" value="1"/>
</dbReference>
<keyword evidence="9" id="KW-1185">Reference proteome</keyword>
<evidence type="ECO:0000256" key="6">
    <source>
        <dbReference type="SAM" id="Phobius"/>
    </source>
</evidence>
<comment type="catalytic activity">
    <reaction evidence="4">
        <text>hydrogencarbonate + H(+) = CO2 + H2O</text>
        <dbReference type="Rhea" id="RHEA:10748"/>
        <dbReference type="ChEBI" id="CHEBI:15377"/>
        <dbReference type="ChEBI" id="CHEBI:15378"/>
        <dbReference type="ChEBI" id="CHEBI:16526"/>
        <dbReference type="ChEBI" id="CHEBI:17544"/>
        <dbReference type="EC" id="4.2.1.1"/>
    </reaction>
</comment>
<dbReference type="EC" id="4.2.1.1" evidence="4"/>
<evidence type="ECO:0000256" key="3">
    <source>
        <dbReference type="ARBA" id="ARBA00022833"/>
    </source>
</evidence>
<feature type="region of interest" description="Disordered" evidence="5">
    <location>
        <begin position="1"/>
        <end position="60"/>
    </location>
</feature>
<evidence type="ECO:0000259" key="7">
    <source>
        <dbReference type="PROSITE" id="PS51144"/>
    </source>
</evidence>
<keyword evidence="6" id="KW-0472">Membrane</keyword>
<accession>A0A3Q2FJ89</accession>
<reference evidence="8" key="1">
    <citation type="submission" date="2025-08" db="UniProtKB">
        <authorList>
            <consortium name="Ensembl"/>
        </authorList>
    </citation>
    <scope>IDENTIFICATION</scope>
</reference>
<dbReference type="InterPro" id="IPR023561">
    <property type="entry name" value="Carbonic_anhydrase_a-class"/>
</dbReference>
<dbReference type="GO" id="GO:0008270">
    <property type="term" value="F:zinc ion binding"/>
    <property type="evidence" value="ECO:0007669"/>
    <property type="project" value="UniProtKB-UniRule"/>
</dbReference>
<comment type="function">
    <text evidence="4">Reversible hydration of carbon dioxide.</text>
</comment>
<organism evidence="8 9">
    <name type="scientific">Cyprinodon variegatus</name>
    <name type="common">Sheepshead minnow</name>
    <dbReference type="NCBI Taxonomy" id="28743"/>
    <lineage>
        <taxon>Eukaryota</taxon>
        <taxon>Metazoa</taxon>
        <taxon>Chordata</taxon>
        <taxon>Craniata</taxon>
        <taxon>Vertebrata</taxon>
        <taxon>Euteleostomi</taxon>
        <taxon>Actinopterygii</taxon>
        <taxon>Neopterygii</taxon>
        <taxon>Teleostei</taxon>
        <taxon>Neoteleostei</taxon>
        <taxon>Acanthomorphata</taxon>
        <taxon>Ovalentaria</taxon>
        <taxon>Atherinomorphae</taxon>
        <taxon>Cyprinodontiformes</taxon>
        <taxon>Cyprinodontidae</taxon>
        <taxon>Cyprinodon</taxon>
    </lineage>
</organism>
<keyword evidence="6" id="KW-0812">Transmembrane</keyword>
<comment type="similarity">
    <text evidence="1 4">Belongs to the alpha-carbonic anhydrase family.</text>
</comment>
<dbReference type="InterPro" id="IPR036398">
    <property type="entry name" value="CA_dom_sf"/>
</dbReference>
<evidence type="ECO:0000256" key="1">
    <source>
        <dbReference type="ARBA" id="ARBA00010718"/>
    </source>
</evidence>
<dbReference type="Ensembl" id="ENSCVAT00000008316.1">
    <property type="protein sequence ID" value="ENSCVAP00000004455.1"/>
    <property type="gene ID" value="ENSCVAG00000005769.1"/>
</dbReference>
<reference evidence="8" key="2">
    <citation type="submission" date="2025-09" db="UniProtKB">
        <authorList>
            <consortium name="Ensembl"/>
        </authorList>
    </citation>
    <scope>IDENTIFICATION</scope>
</reference>
<feature type="domain" description="Alpha-carbonic anhydrase" evidence="7">
    <location>
        <begin position="35"/>
        <end position="288"/>
    </location>
</feature>
<dbReference type="GeneTree" id="ENSGT00940000164039"/>
<protein>
    <recommendedName>
        <fullName evidence="4">Carbonic anhydrase</fullName>
        <ecNumber evidence="4">4.2.1.1</ecNumber>
    </recommendedName>
</protein>
<feature type="transmembrane region" description="Helical" evidence="6">
    <location>
        <begin position="284"/>
        <end position="309"/>
    </location>
</feature>
<dbReference type="InterPro" id="IPR018338">
    <property type="entry name" value="Carbonic_anhydrase_a-class_CS"/>
</dbReference>
<dbReference type="Proteomes" id="UP000265020">
    <property type="component" value="Unassembled WGS sequence"/>
</dbReference>
<dbReference type="Pfam" id="PF00194">
    <property type="entry name" value="Carb_anhydrase"/>
    <property type="match status" value="1"/>
</dbReference>
<dbReference type="Gene3D" id="3.10.200.10">
    <property type="entry name" value="Alpha carbonic anhydrase"/>
    <property type="match status" value="1"/>
</dbReference>
<dbReference type="PANTHER" id="PTHR18952:SF200">
    <property type="entry name" value="CARBONIC ANHYDRASE"/>
    <property type="match status" value="1"/>
</dbReference>
<dbReference type="PANTHER" id="PTHR18952">
    <property type="entry name" value="CARBONIC ANHYDRASE"/>
    <property type="match status" value="1"/>
</dbReference>
<evidence type="ECO:0000256" key="4">
    <source>
        <dbReference type="RuleBase" id="RU367011"/>
    </source>
</evidence>
<feature type="compositionally biased region" description="Polar residues" evidence="5">
    <location>
        <begin position="1"/>
        <end position="13"/>
    </location>
</feature>
<dbReference type="GO" id="GO:0004089">
    <property type="term" value="F:carbonate dehydratase activity"/>
    <property type="evidence" value="ECO:0007669"/>
    <property type="project" value="UniProtKB-UniRule"/>
</dbReference>
<dbReference type="STRING" id="28743.ENSCVAP00000004455"/>
<dbReference type="PROSITE" id="PS00162">
    <property type="entry name" value="ALPHA_CA_1"/>
    <property type="match status" value="1"/>
</dbReference>
<evidence type="ECO:0000256" key="2">
    <source>
        <dbReference type="ARBA" id="ARBA00022723"/>
    </source>
</evidence>
<evidence type="ECO:0000313" key="9">
    <source>
        <dbReference type="Proteomes" id="UP000265020"/>
    </source>
</evidence>
<comment type="cofactor">
    <cofactor evidence="4">
        <name>Zn(2+)</name>
        <dbReference type="ChEBI" id="CHEBI:29105"/>
    </cofactor>
</comment>
<dbReference type="OMA" id="FKEPVNV"/>
<keyword evidence="2 4" id="KW-0479">Metal-binding</keyword>
<proteinExistence type="inferred from homology"/>
<name>A0A3Q2FJ89_CYPVA</name>
<evidence type="ECO:0000256" key="5">
    <source>
        <dbReference type="SAM" id="MobiDB-lite"/>
    </source>
</evidence>
<dbReference type="PROSITE" id="PS51144">
    <property type="entry name" value="ALPHA_CA_2"/>
    <property type="match status" value="1"/>
</dbReference>
<keyword evidence="4" id="KW-0456">Lyase</keyword>